<sequence>MPAINTTDQSQYYNNPAATHVQTANFYMQNNGMDPQYDLPVRNPGQYQTRMNPPSYNYSQMPNGFQQPFFLPQAYSQNQFMPSTNPRPMIPIIRSANETMNNHPHLILQNGYPPPQYTPGNNSLSSVHSRQFYQTYQIPAGYAPQQVQTQMINQPQISQQKQAYITSLQTATKVHPTQPTQHAPIDQPSASVPTSQPQKPLNALQSSSYVAPPAVAVATVLREKKKCPSVIINPDLHNPIALSPQSILASAINVSNKVQMQTEFQKPIAQDLVVSSNVIIDKPADPVTKVCDQSSVNQSESQSILPLPATTSVDNITPQQTLTINNNEKSASPTQRLHYDCHELLRIRDILGPFPIPKNLPDLDIFITRRDDNDAKSSHVGEKQKACTNPSSHQQSLSNNHTSSAANMNSTKPANNSKRETEIDLSTKSGSCNRVDQSKVDANNKFLHDVKAILKKLTSKTYQKTQKKLEALEIDCYERLEGMITIFFSKAVDDSTFSLLYAKLCKQFQKTQVTVQGRDGKLITYYFRQILLTRCQKEFESDYREEIEYEKRKAEIDSLTDNTKRKEEAEKLEKDLLKGKRRKLGNIVFLGELFKLQMLTDTIMHDCIEYLLSDKSNEESIECLCCLLRTIGKELDDKALEKASWAARRADAKPTTIDETHEQEQHHDQSLATIVDTAYSGGNQKQYNDENASHANRIDQQFNSNEDGRVENNFNVNSIRQLQSNDKRNQGPFTMKLAPQRSWSKGSGIEKKPETDHSFAGRTVKPLKSLMQCQSSRTLARENALQSLRKATTGSEVNTLANVAGTTSIRNYREDSRNISHEQSRNESDAQLSNTSSSVRVDKTYNHSTTIINQDLSNTTFDEEKTIARVHALIEKYTENYSNLTDRPVKEALEDLVAFSTRSFDQQAIIVREVFTNVLDAKPRARRVVGDLLDAAHNENIISEKAFLAGVKMIIEAAPDYTVDIPLIWQYIGEIIGAFIGARASNMTLLKPIFECVPDDNAKLFFQVIIRYATKFSSQSCIQSFWQSSDFSLNDLIKANLIDSTFSNEFDWLFDTPEIEQSTSQTKESHSPHPDMQLVKLFKSVNDQGTIVTDSEIITYIREHMDPSEKFYIRNIVLSYLEACLINLNPQKKIQEDIAKKRMTVLNAIIEHKLEAEIQAVYAIQNFVNKLEHPPKMAQLLFDIFYDEECVSESAFFEWRQNPDQSETEGHVVVEISTIDFFTWLQHTRSELGAGEEEWEN</sequence>
<evidence type="ECO:0000259" key="7">
    <source>
        <dbReference type="PROSITE" id="PS51363"/>
    </source>
</evidence>
<dbReference type="PROSITE" id="PS51363">
    <property type="entry name" value="W2"/>
    <property type="match status" value="1"/>
</dbReference>
<feature type="domain" description="W2" evidence="7">
    <location>
        <begin position="1062"/>
        <end position="1235"/>
    </location>
</feature>
<dbReference type="SUPFAM" id="SSF48371">
    <property type="entry name" value="ARM repeat"/>
    <property type="match status" value="3"/>
</dbReference>
<feature type="compositionally biased region" description="Basic and acidic residues" evidence="6">
    <location>
        <begin position="374"/>
        <end position="385"/>
    </location>
</feature>
<evidence type="ECO:0000256" key="1">
    <source>
        <dbReference type="ARBA" id="ARBA00005775"/>
    </source>
</evidence>
<feature type="region of interest" description="Disordered" evidence="6">
    <location>
        <begin position="648"/>
        <end position="670"/>
    </location>
</feature>
<dbReference type="Gene3D" id="1.25.40.180">
    <property type="match status" value="3"/>
</dbReference>
<comment type="caution">
    <text evidence="9">The sequence shown here is derived from an EMBL/GenBank/DDBJ whole genome shotgun (WGS) entry which is preliminary data.</text>
</comment>
<evidence type="ECO:0008006" key="11">
    <source>
        <dbReference type="Google" id="ProtNLM"/>
    </source>
</evidence>
<dbReference type="GO" id="GO:0006417">
    <property type="term" value="P:regulation of translation"/>
    <property type="evidence" value="ECO:0007669"/>
    <property type="project" value="UniProtKB-KW"/>
</dbReference>
<evidence type="ECO:0000313" key="9">
    <source>
        <dbReference type="EMBL" id="CAF2181763.1"/>
    </source>
</evidence>
<protein>
    <recommendedName>
        <fullName evidence="11">Eukaryotic translation initiation factor 4 gamma 3</fullName>
    </recommendedName>
</protein>
<dbReference type="SMART" id="SM00543">
    <property type="entry name" value="MIF4G"/>
    <property type="match status" value="1"/>
</dbReference>
<comment type="similarity">
    <text evidence="1">Belongs to the eukaryotic initiation factor 4G family.</text>
</comment>
<feature type="compositionally biased region" description="Polar residues" evidence="6">
    <location>
        <begin position="188"/>
        <end position="203"/>
    </location>
</feature>
<feature type="region of interest" description="Disordered" evidence="6">
    <location>
        <begin position="374"/>
        <end position="434"/>
    </location>
</feature>
<evidence type="ECO:0000259" key="8">
    <source>
        <dbReference type="PROSITE" id="PS51366"/>
    </source>
</evidence>
<reference evidence="9" key="1">
    <citation type="submission" date="2021-02" db="EMBL/GenBank/DDBJ databases">
        <authorList>
            <person name="Nowell W R."/>
        </authorList>
    </citation>
    <scope>NUCLEOTIDE SEQUENCE</scope>
</reference>
<dbReference type="PANTHER" id="PTHR23253:SF78">
    <property type="entry name" value="EUKARYOTIC TRANSLATION INITIATION FACTOR 4G1, ISOFORM B-RELATED"/>
    <property type="match status" value="1"/>
</dbReference>
<proteinExistence type="inferred from homology"/>
<feature type="compositionally biased region" description="Polar residues" evidence="6">
    <location>
        <begin position="424"/>
        <end position="434"/>
    </location>
</feature>
<organism evidence="9 10">
    <name type="scientific">Rotaria magnacalcarata</name>
    <dbReference type="NCBI Taxonomy" id="392030"/>
    <lineage>
        <taxon>Eukaryota</taxon>
        <taxon>Metazoa</taxon>
        <taxon>Spiralia</taxon>
        <taxon>Gnathifera</taxon>
        <taxon>Rotifera</taxon>
        <taxon>Eurotatoria</taxon>
        <taxon>Bdelloidea</taxon>
        <taxon>Philodinida</taxon>
        <taxon>Philodinidae</taxon>
        <taxon>Rotaria</taxon>
    </lineage>
</organism>
<feature type="compositionally biased region" description="Polar residues" evidence="6">
    <location>
        <begin position="829"/>
        <end position="839"/>
    </location>
</feature>
<dbReference type="Pfam" id="PF02854">
    <property type="entry name" value="MIF4G"/>
    <property type="match status" value="1"/>
</dbReference>
<keyword evidence="5" id="KW-0648">Protein biosynthesis</keyword>
<dbReference type="InterPro" id="IPR003307">
    <property type="entry name" value="W2_domain"/>
</dbReference>
<dbReference type="SMART" id="SM00515">
    <property type="entry name" value="eIF5C"/>
    <property type="match status" value="1"/>
</dbReference>
<dbReference type="EMBL" id="CAJNRE010018859">
    <property type="protein sequence ID" value="CAF2181763.1"/>
    <property type="molecule type" value="Genomic_DNA"/>
</dbReference>
<evidence type="ECO:0000256" key="3">
    <source>
        <dbReference type="ARBA" id="ARBA00022553"/>
    </source>
</evidence>
<dbReference type="PROSITE" id="PS51366">
    <property type="entry name" value="MI"/>
    <property type="match status" value="1"/>
</dbReference>
<keyword evidence="4" id="KW-0810">Translation regulation</keyword>
<gene>
    <name evidence="9" type="ORF">MBJ925_LOCUS34395</name>
</gene>
<dbReference type="Pfam" id="PF02847">
    <property type="entry name" value="MA3"/>
    <property type="match status" value="1"/>
</dbReference>
<evidence type="ECO:0000256" key="4">
    <source>
        <dbReference type="ARBA" id="ARBA00022845"/>
    </source>
</evidence>
<dbReference type="PANTHER" id="PTHR23253">
    <property type="entry name" value="EUKARYOTIC TRANSLATION INITIATION FACTOR 4 GAMMA"/>
    <property type="match status" value="1"/>
</dbReference>
<feature type="region of interest" description="Disordered" evidence="6">
    <location>
        <begin position="814"/>
        <end position="840"/>
    </location>
</feature>
<name>A0A816Z2C2_9BILA</name>
<feature type="domain" description="MI" evidence="8">
    <location>
        <begin position="869"/>
        <end position="995"/>
    </location>
</feature>
<feature type="compositionally biased region" description="Basic and acidic residues" evidence="6">
    <location>
        <begin position="814"/>
        <end position="828"/>
    </location>
</feature>
<dbReference type="GO" id="GO:0003729">
    <property type="term" value="F:mRNA binding"/>
    <property type="evidence" value="ECO:0007669"/>
    <property type="project" value="TreeGrafter"/>
</dbReference>
<keyword evidence="2" id="KW-0396">Initiation factor</keyword>
<dbReference type="InterPro" id="IPR016024">
    <property type="entry name" value="ARM-type_fold"/>
</dbReference>
<dbReference type="InterPro" id="IPR003890">
    <property type="entry name" value="MIF4G-like_typ-3"/>
</dbReference>
<dbReference type="InterPro" id="IPR003891">
    <property type="entry name" value="Initiation_fac_eIF4g_MI"/>
</dbReference>
<keyword evidence="3" id="KW-0597">Phosphoprotein</keyword>
<dbReference type="GO" id="GO:0016281">
    <property type="term" value="C:eukaryotic translation initiation factor 4F complex"/>
    <property type="evidence" value="ECO:0007669"/>
    <property type="project" value="TreeGrafter"/>
</dbReference>
<dbReference type="Pfam" id="PF02020">
    <property type="entry name" value="W2"/>
    <property type="match status" value="1"/>
</dbReference>
<evidence type="ECO:0000256" key="2">
    <source>
        <dbReference type="ARBA" id="ARBA00022540"/>
    </source>
</evidence>
<evidence type="ECO:0000256" key="6">
    <source>
        <dbReference type="SAM" id="MobiDB-lite"/>
    </source>
</evidence>
<accession>A0A816Z2C2</accession>
<feature type="compositionally biased region" description="Polar residues" evidence="6">
    <location>
        <begin position="171"/>
        <end position="181"/>
    </location>
</feature>
<feature type="compositionally biased region" description="Polar residues" evidence="6">
    <location>
        <begin position="386"/>
        <end position="416"/>
    </location>
</feature>
<dbReference type="Proteomes" id="UP000663824">
    <property type="component" value="Unassembled WGS sequence"/>
</dbReference>
<dbReference type="AlphaFoldDB" id="A0A816Z2C2"/>
<feature type="region of interest" description="Disordered" evidence="6">
    <location>
        <begin position="171"/>
        <end position="203"/>
    </location>
</feature>
<feature type="compositionally biased region" description="Basic and acidic residues" evidence="6">
    <location>
        <begin position="648"/>
        <end position="669"/>
    </location>
</feature>
<dbReference type="GO" id="GO:0003743">
    <property type="term" value="F:translation initiation factor activity"/>
    <property type="evidence" value="ECO:0007669"/>
    <property type="project" value="UniProtKB-KW"/>
</dbReference>
<evidence type="ECO:0000313" key="10">
    <source>
        <dbReference type="Proteomes" id="UP000663824"/>
    </source>
</evidence>
<evidence type="ECO:0000256" key="5">
    <source>
        <dbReference type="ARBA" id="ARBA00022917"/>
    </source>
</evidence>